<keyword evidence="7" id="KW-0121">Carboxypeptidase</keyword>
<evidence type="ECO:0000256" key="5">
    <source>
        <dbReference type="ARBA" id="ARBA00014116"/>
    </source>
</evidence>
<evidence type="ECO:0000256" key="20">
    <source>
        <dbReference type="ARBA" id="ARBA00033328"/>
    </source>
</evidence>
<feature type="transmembrane region" description="Helical" evidence="21">
    <location>
        <begin position="96"/>
        <end position="116"/>
    </location>
</feature>
<keyword evidence="9" id="KW-0479">Metal-binding</keyword>
<reference evidence="23" key="1">
    <citation type="submission" date="2020-10" db="EMBL/GenBank/DDBJ databases">
        <authorList>
            <person name="Gilroy R."/>
        </authorList>
    </citation>
    <scope>NUCLEOTIDE SEQUENCE</scope>
    <source>
        <strain evidence="23">10406</strain>
    </source>
</reference>
<keyword evidence="15" id="KW-0482">Metalloprotease</keyword>
<evidence type="ECO:0000259" key="22">
    <source>
        <dbReference type="Pfam" id="PF04389"/>
    </source>
</evidence>
<evidence type="ECO:0000256" key="8">
    <source>
        <dbReference type="ARBA" id="ARBA00022670"/>
    </source>
</evidence>
<keyword evidence="13" id="KW-0862">Zinc</keyword>
<dbReference type="PANTHER" id="PTHR12053:SF3">
    <property type="entry name" value="CARBOXYPEPTIDASE Q"/>
    <property type="match status" value="1"/>
</dbReference>
<keyword evidence="6" id="KW-0964">Secreted</keyword>
<evidence type="ECO:0000256" key="17">
    <source>
        <dbReference type="ARBA" id="ARBA00023180"/>
    </source>
</evidence>
<keyword evidence="18" id="KW-0458">Lysosome</keyword>
<comment type="subunit">
    <text evidence="19">Homodimer. The monomeric form is inactive while the homodimer is active.</text>
</comment>
<dbReference type="SUPFAM" id="SSF53187">
    <property type="entry name" value="Zn-dependent exopeptidases"/>
    <property type="match status" value="1"/>
</dbReference>
<feature type="transmembrane region" description="Helical" evidence="21">
    <location>
        <begin position="162"/>
        <end position="184"/>
    </location>
</feature>
<feature type="domain" description="Peptidase M28" evidence="22">
    <location>
        <begin position="225"/>
        <end position="394"/>
    </location>
</feature>
<evidence type="ECO:0000256" key="7">
    <source>
        <dbReference type="ARBA" id="ARBA00022645"/>
    </source>
</evidence>
<evidence type="ECO:0000256" key="19">
    <source>
        <dbReference type="ARBA" id="ARBA00025833"/>
    </source>
</evidence>
<keyword evidence="17" id="KW-0325">Glycoprotein</keyword>
<keyword evidence="12" id="KW-0256">Endoplasmic reticulum</keyword>
<sequence length="404" mass="44415">MDLNSVKANKAAAAEFMEAEITSVIKEFGKRGPGSEGEKKACEYMADTLRDLGCDDVKVEPFELHPAAFMGWIYITVTLILAAFGLFFVPHFAGRIVSVVLIVVGMAIMIGEFVMYRKVVDKIYPKKVSHNVTAVKKPTGEVRRRVFFNGHPDAACEWTFNYLGGGVLFGGHVIFSIIGVLYLLGVTIASFFVEGILITQLALGTLCFVPAWLLMYIMWNEGQIVDGANDNLTGCYMGIAVLKALKDAGIELEHTEIGVLISGAEEAGLRGAKAWAAAHKDDYKDVPTYIIAYDTIRESKYLQVNKRDHNASVKADEDISRRFKAAADSLGVNCLEGSVPFGATDSAAFNQGGFRAVGITAMDHNLKNYYHTRYDSYDNLDKECLADCFAVSVQVLEDFEKEDE</sequence>
<keyword evidence="10" id="KW-0732">Signal</keyword>
<evidence type="ECO:0000256" key="13">
    <source>
        <dbReference type="ARBA" id="ARBA00022833"/>
    </source>
</evidence>
<evidence type="ECO:0000256" key="15">
    <source>
        <dbReference type="ARBA" id="ARBA00023049"/>
    </source>
</evidence>
<keyword evidence="21" id="KW-1133">Transmembrane helix</keyword>
<comment type="caution">
    <text evidence="23">The sequence shown here is derived from an EMBL/GenBank/DDBJ whole genome shotgun (WGS) entry which is preliminary data.</text>
</comment>
<dbReference type="InterPro" id="IPR039866">
    <property type="entry name" value="CPQ"/>
</dbReference>
<evidence type="ECO:0000256" key="12">
    <source>
        <dbReference type="ARBA" id="ARBA00022824"/>
    </source>
</evidence>
<dbReference type="AlphaFoldDB" id="A0A9D1NB72"/>
<dbReference type="GO" id="GO:0004180">
    <property type="term" value="F:carboxypeptidase activity"/>
    <property type="evidence" value="ECO:0007669"/>
    <property type="project" value="UniProtKB-KW"/>
</dbReference>
<dbReference type="Proteomes" id="UP000886857">
    <property type="component" value="Unassembled WGS sequence"/>
</dbReference>
<evidence type="ECO:0000313" key="23">
    <source>
        <dbReference type="EMBL" id="HIU99436.1"/>
    </source>
</evidence>
<evidence type="ECO:0000256" key="3">
    <source>
        <dbReference type="ARBA" id="ARBA00004555"/>
    </source>
</evidence>
<evidence type="ECO:0000256" key="16">
    <source>
        <dbReference type="ARBA" id="ARBA00023145"/>
    </source>
</evidence>
<feature type="transmembrane region" description="Helical" evidence="21">
    <location>
        <begin position="196"/>
        <end position="219"/>
    </location>
</feature>
<reference evidence="23" key="2">
    <citation type="journal article" date="2021" name="PeerJ">
        <title>Extensive microbial diversity within the chicken gut microbiome revealed by metagenomics and culture.</title>
        <authorList>
            <person name="Gilroy R."/>
            <person name="Ravi A."/>
            <person name="Getino M."/>
            <person name="Pursley I."/>
            <person name="Horton D.L."/>
            <person name="Alikhan N.F."/>
            <person name="Baker D."/>
            <person name="Gharbi K."/>
            <person name="Hall N."/>
            <person name="Watson M."/>
            <person name="Adriaenssens E.M."/>
            <person name="Foster-Nyarko E."/>
            <person name="Jarju S."/>
            <person name="Secka A."/>
            <person name="Antonio M."/>
            <person name="Oren A."/>
            <person name="Chaudhuri R.R."/>
            <person name="La Ragione R."/>
            <person name="Hildebrand F."/>
            <person name="Pallen M.J."/>
        </authorList>
    </citation>
    <scope>NUCLEOTIDE SEQUENCE</scope>
    <source>
        <strain evidence="23">10406</strain>
    </source>
</reference>
<dbReference type="PANTHER" id="PTHR12053">
    <property type="entry name" value="PROTEASE FAMILY M28 PLASMA GLUTAMATE CARBOXYPEPTIDASE-RELATED"/>
    <property type="match status" value="1"/>
</dbReference>
<dbReference type="GO" id="GO:0005764">
    <property type="term" value="C:lysosome"/>
    <property type="evidence" value="ECO:0007669"/>
    <property type="project" value="UniProtKB-SubCell"/>
</dbReference>
<gene>
    <name evidence="23" type="ORF">IAC73_06305</name>
</gene>
<dbReference type="InterPro" id="IPR007484">
    <property type="entry name" value="Peptidase_M28"/>
</dbReference>
<evidence type="ECO:0000256" key="14">
    <source>
        <dbReference type="ARBA" id="ARBA00023034"/>
    </source>
</evidence>
<evidence type="ECO:0000256" key="10">
    <source>
        <dbReference type="ARBA" id="ARBA00022729"/>
    </source>
</evidence>
<keyword evidence="11" id="KW-0378">Hydrolase</keyword>
<keyword evidence="8" id="KW-0645">Protease</keyword>
<dbReference type="EMBL" id="DVOE01000093">
    <property type="protein sequence ID" value="HIU99436.1"/>
    <property type="molecule type" value="Genomic_DNA"/>
</dbReference>
<evidence type="ECO:0000256" key="1">
    <source>
        <dbReference type="ARBA" id="ARBA00004240"/>
    </source>
</evidence>
<accession>A0A9D1NB72</accession>
<keyword evidence="14" id="KW-0333">Golgi apparatus</keyword>
<evidence type="ECO:0000256" key="2">
    <source>
        <dbReference type="ARBA" id="ARBA00004371"/>
    </source>
</evidence>
<proteinExistence type="predicted"/>
<evidence type="ECO:0000256" key="4">
    <source>
        <dbReference type="ARBA" id="ARBA00004613"/>
    </source>
</evidence>
<keyword evidence="21" id="KW-0472">Membrane</keyword>
<evidence type="ECO:0000256" key="18">
    <source>
        <dbReference type="ARBA" id="ARBA00023228"/>
    </source>
</evidence>
<keyword evidence="21" id="KW-0812">Transmembrane</keyword>
<comment type="subcellular location">
    <subcellularLocation>
        <location evidence="1">Endoplasmic reticulum</location>
    </subcellularLocation>
    <subcellularLocation>
        <location evidence="3">Golgi apparatus</location>
    </subcellularLocation>
    <subcellularLocation>
        <location evidence="2">Lysosome</location>
    </subcellularLocation>
    <subcellularLocation>
        <location evidence="4">Secreted</location>
    </subcellularLocation>
</comment>
<evidence type="ECO:0000256" key="21">
    <source>
        <dbReference type="SAM" id="Phobius"/>
    </source>
</evidence>
<organism evidence="23 24">
    <name type="scientific">Candidatus Limadaptatus stercoripullorum</name>
    <dbReference type="NCBI Taxonomy" id="2840846"/>
    <lineage>
        <taxon>Bacteria</taxon>
        <taxon>Bacillati</taxon>
        <taxon>Bacillota</taxon>
        <taxon>Clostridia</taxon>
        <taxon>Eubacteriales</taxon>
        <taxon>Candidatus Limadaptatus</taxon>
    </lineage>
</organism>
<dbReference type="GO" id="GO:0005576">
    <property type="term" value="C:extracellular region"/>
    <property type="evidence" value="ECO:0007669"/>
    <property type="project" value="UniProtKB-SubCell"/>
</dbReference>
<name>A0A9D1NB72_9FIRM</name>
<evidence type="ECO:0000256" key="6">
    <source>
        <dbReference type="ARBA" id="ARBA00022525"/>
    </source>
</evidence>
<dbReference type="Gene3D" id="3.40.630.10">
    <property type="entry name" value="Zn peptidases"/>
    <property type="match status" value="1"/>
</dbReference>
<evidence type="ECO:0000313" key="24">
    <source>
        <dbReference type="Proteomes" id="UP000886857"/>
    </source>
</evidence>
<dbReference type="Pfam" id="PF04389">
    <property type="entry name" value="Peptidase_M28"/>
    <property type="match status" value="1"/>
</dbReference>
<evidence type="ECO:0000256" key="11">
    <source>
        <dbReference type="ARBA" id="ARBA00022801"/>
    </source>
</evidence>
<dbReference type="GO" id="GO:0006508">
    <property type="term" value="P:proteolysis"/>
    <property type="evidence" value="ECO:0007669"/>
    <property type="project" value="UniProtKB-KW"/>
</dbReference>
<dbReference type="GO" id="GO:0046872">
    <property type="term" value="F:metal ion binding"/>
    <property type="evidence" value="ECO:0007669"/>
    <property type="project" value="UniProtKB-KW"/>
</dbReference>
<protein>
    <recommendedName>
        <fullName evidence="5">Carboxypeptidase Q</fullName>
    </recommendedName>
    <alternativeName>
        <fullName evidence="20">Plasma glutamate carboxypeptidase</fullName>
    </alternativeName>
</protein>
<dbReference type="GO" id="GO:0070573">
    <property type="term" value="F:metallodipeptidase activity"/>
    <property type="evidence" value="ECO:0007669"/>
    <property type="project" value="InterPro"/>
</dbReference>
<keyword evidence="16" id="KW-0865">Zymogen</keyword>
<evidence type="ECO:0000256" key="9">
    <source>
        <dbReference type="ARBA" id="ARBA00022723"/>
    </source>
</evidence>
<feature type="transmembrane region" description="Helical" evidence="21">
    <location>
        <begin position="69"/>
        <end position="89"/>
    </location>
</feature>